<protein>
    <recommendedName>
        <fullName evidence="2">Phasin domain-containing protein</fullName>
    </recommendedName>
</protein>
<accession>A0ABM8ED60</accession>
<evidence type="ECO:0000313" key="4">
    <source>
        <dbReference type="Proteomes" id="UP001317629"/>
    </source>
</evidence>
<sequence length="156" mass="16562">MAKQGKADQHNGSPSAGQEPPVEAPAPAPLDAHADEAAAPEPLNEGAVDVVYAPLAVIEEAVEPAQESFSASFEFDTALWSKRSLELWSENAAAFVGLAEGIAKAKSFEEVVDLQSRFASERFEAFIRQSKELMEFARSFAVLSAAPLCAPSKKAA</sequence>
<keyword evidence="4" id="KW-1185">Reference proteome</keyword>
<dbReference type="Pfam" id="PF09361">
    <property type="entry name" value="Phasin_2"/>
    <property type="match status" value="1"/>
</dbReference>
<proteinExistence type="predicted"/>
<dbReference type="EMBL" id="AP027142">
    <property type="protein sequence ID" value="BDV35835.1"/>
    <property type="molecule type" value="Genomic_DNA"/>
</dbReference>
<organism evidence="3 4">
    <name type="scientific">Methylocystis iwaonis</name>
    <dbReference type="NCBI Taxonomy" id="2885079"/>
    <lineage>
        <taxon>Bacteria</taxon>
        <taxon>Pseudomonadati</taxon>
        <taxon>Pseudomonadota</taxon>
        <taxon>Alphaproteobacteria</taxon>
        <taxon>Hyphomicrobiales</taxon>
        <taxon>Methylocystaceae</taxon>
        <taxon>Methylocystis</taxon>
    </lineage>
</organism>
<feature type="domain" description="Phasin" evidence="2">
    <location>
        <begin position="59"/>
        <end position="147"/>
    </location>
</feature>
<evidence type="ECO:0000256" key="1">
    <source>
        <dbReference type="SAM" id="MobiDB-lite"/>
    </source>
</evidence>
<dbReference type="RefSeq" id="WP_281929333.1">
    <property type="nucleotide sequence ID" value="NZ_AP027142.1"/>
</dbReference>
<reference evidence="3 4" key="1">
    <citation type="journal article" date="2023" name="Int. J. Syst. Evol. Microbiol.">
        <title>Methylocystis iwaonis sp. nov., a type II methane-oxidizing bacterium from surface soil of a rice paddy field in Japan, and emended description of the genus Methylocystis (ex Whittenbury et al. 1970) Bowman et al. 1993.</title>
        <authorList>
            <person name="Kaise H."/>
            <person name="Sawadogo J.B."/>
            <person name="Alam M.S."/>
            <person name="Ueno C."/>
            <person name="Dianou D."/>
            <person name="Shinjo R."/>
            <person name="Asakawa S."/>
        </authorList>
    </citation>
    <scope>NUCLEOTIDE SEQUENCE [LARGE SCALE GENOMIC DNA]</scope>
    <source>
        <strain evidence="3 4">SS37A-Re</strain>
    </source>
</reference>
<name>A0ABM8ED60_9HYPH</name>
<gene>
    <name evidence="3" type="ORF">SS37A_33640</name>
</gene>
<dbReference type="InterPro" id="IPR018968">
    <property type="entry name" value="Phasin"/>
</dbReference>
<evidence type="ECO:0000259" key="2">
    <source>
        <dbReference type="Pfam" id="PF09361"/>
    </source>
</evidence>
<feature type="region of interest" description="Disordered" evidence="1">
    <location>
        <begin position="1"/>
        <end position="41"/>
    </location>
</feature>
<dbReference type="Proteomes" id="UP001317629">
    <property type="component" value="Chromosome"/>
</dbReference>
<evidence type="ECO:0000313" key="3">
    <source>
        <dbReference type="EMBL" id="BDV35835.1"/>
    </source>
</evidence>